<dbReference type="CDD" id="cd16282">
    <property type="entry name" value="metallo-hydrolase-like_MBL-fold"/>
    <property type="match status" value="1"/>
</dbReference>
<dbReference type="SUPFAM" id="SSF56281">
    <property type="entry name" value="Metallo-hydrolase/oxidoreductase"/>
    <property type="match status" value="1"/>
</dbReference>
<dbReference type="PANTHER" id="PTHR42951">
    <property type="entry name" value="METALLO-BETA-LACTAMASE DOMAIN-CONTAINING"/>
    <property type="match status" value="1"/>
</dbReference>
<dbReference type="PANTHER" id="PTHR42951:SF20">
    <property type="entry name" value="BETA LACTAMASE"/>
    <property type="match status" value="1"/>
</dbReference>
<protein>
    <submittedName>
        <fullName evidence="3">MBL fold metallo-hydrolase</fullName>
    </submittedName>
</protein>
<feature type="chain" id="PRO_5046121206" evidence="1">
    <location>
        <begin position="26"/>
        <end position="359"/>
    </location>
</feature>
<evidence type="ECO:0000313" key="4">
    <source>
        <dbReference type="Proteomes" id="UP001484239"/>
    </source>
</evidence>
<feature type="domain" description="Metallo-beta-lactamase" evidence="2">
    <location>
        <begin position="67"/>
        <end position="294"/>
    </location>
</feature>
<reference evidence="3 4" key="1">
    <citation type="submission" date="2024-02" db="EMBL/GenBank/DDBJ databases">
        <title>A novel Gemmatimonadota bacterium.</title>
        <authorList>
            <person name="Du Z.-J."/>
            <person name="Ye Y.-Q."/>
        </authorList>
    </citation>
    <scope>NUCLEOTIDE SEQUENCE [LARGE SCALE GENOMIC DNA]</scope>
    <source>
        <strain evidence="3 4">DH-20</strain>
    </source>
</reference>
<keyword evidence="1" id="KW-0732">Signal</keyword>
<dbReference type="Proteomes" id="UP001484239">
    <property type="component" value="Unassembled WGS sequence"/>
</dbReference>
<dbReference type="Pfam" id="PF00753">
    <property type="entry name" value="Lactamase_B"/>
    <property type="match status" value="1"/>
</dbReference>
<dbReference type="Gene3D" id="3.60.15.10">
    <property type="entry name" value="Ribonuclease Z/Hydroxyacylglutathione hydrolase-like"/>
    <property type="match status" value="1"/>
</dbReference>
<dbReference type="EMBL" id="JBBHLI010000006">
    <property type="protein sequence ID" value="MEK9501503.1"/>
    <property type="molecule type" value="Genomic_DNA"/>
</dbReference>
<dbReference type="InterPro" id="IPR001279">
    <property type="entry name" value="Metallo-B-lactamas"/>
</dbReference>
<gene>
    <name evidence="3" type="ORF">WI372_10985</name>
</gene>
<comment type="caution">
    <text evidence="3">The sequence shown here is derived from an EMBL/GenBank/DDBJ whole genome shotgun (WGS) entry which is preliminary data.</text>
</comment>
<evidence type="ECO:0000259" key="2">
    <source>
        <dbReference type="SMART" id="SM00849"/>
    </source>
</evidence>
<name>A0ABU9EBH6_9BACT</name>
<dbReference type="InterPro" id="IPR036866">
    <property type="entry name" value="RibonucZ/Hydroxyglut_hydro"/>
</dbReference>
<evidence type="ECO:0000313" key="3">
    <source>
        <dbReference type="EMBL" id="MEK9501503.1"/>
    </source>
</evidence>
<dbReference type="InterPro" id="IPR050855">
    <property type="entry name" value="NDM-1-like"/>
</dbReference>
<feature type="signal peptide" evidence="1">
    <location>
        <begin position="1"/>
        <end position="25"/>
    </location>
</feature>
<dbReference type="RefSeq" id="WP_405281683.1">
    <property type="nucleotide sequence ID" value="NZ_CP144380.1"/>
</dbReference>
<organism evidence="3 4">
    <name type="scientific">Gaopeijia maritima</name>
    <dbReference type="NCBI Taxonomy" id="3119007"/>
    <lineage>
        <taxon>Bacteria</taxon>
        <taxon>Pseudomonadati</taxon>
        <taxon>Gemmatimonadota</taxon>
        <taxon>Longimicrobiia</taxon>
        <taxon>Gaopeijiales</taxon>
        <taxon>Gaopeijiaceae</taxon>
        <taxon>Gaopeijia</taxon>
    </lineage>
</organism>
<accession>A0ABU9EBH6</accession>
<sequence length="359" mass="39026">MSIRSLPSRRALLALAIGLSSNGCAAPDAAVATDPARPDPAGIFRFEPLDDGVWAALVLPRPEAWAFANSLVVIGDDGVLVVDTQQSPTAARALVERIREWTDLPVRWVVNTHWHGDHHYGNVAYRDAWPDARFLAHPATVDGMRSEGAAQREAEMGRLPGSIADAERWLEAGALPDGRVVEGELREGLEYSLRLRRSYLEELRTLEFVEPEPWVSEIRRIDVGGRVVELHPLGPAHTGGDVVVRIPDAGIAAVGDLLESTALPWIDGMASATGWAAALDALAELDDRIHLPAHGEIDRGGALLAMERAVFRDAVSGEGEGLDRHRPFFTRVGADDEAARRWWEAVREAASGRPGGYPR</sequence>
<keyword evidence="4" id="KW-1185">Reference proteome</keyword>
<dbReference type="SMART" id="SM00849">
    <property type="entry name" value="Lactamase_B"/>
    <property type="match status" value="1"/>
</dbReference>
<proteinExistence type="predicted"/>
<evidence type="ECO:0000256" key="1">
    <source>
        <dbReference type="SAM" id="SignalP"/>
    </source>
</evidence>